<accession>A0ABN9UWP0</accession>
<dbReference type="InterPro" id="IPR001300">
    <property type="entry name" value="Peptidase_C2_calpain_cat"/>
</dbReference>
<dbReference type="Gene3D" id="3.90.70.10">
    <property type="entry name" value="Cysteine proteinases"/>
    <property type="match status" value="1"/>
</dbReference>
<dbReference type="Pfam" id="PF00648">
    <property type="entry name" value="Peptidase_C2"/>
    <property type="match status" value="1"/>
</dbReference>
<comment type="caution">
    <text evidence="5">The sequence shown here is derived from an EMBL/GenBank/DDBJ whole genome shotgun (WGS) entry which is preliminary data.</text>
</comment>
<dbReference type="PANTHER" id="PTHR10183:SF382">
    <property type="entry name" value="CALPAIN-15"/>
    <property type="match status" value="1"/>
</dbReference>
<keyword evidence="2" id="KW-0378">Hydrolase</keyword>
<evidence type="ECO:0000313" key="6">
    <source>
        <dbReference type="Proteomes" id="UP001189429"/>
    </source>
</evidence>
<dbReference type="InterPro" id="IPR038765">
    <property type="entry name" value="Papain-like_cys_pep_sf"/>
</dbReference>
<dbReference type="InterPro" id="IPR000169">
    <property type="entry name" value="Pept_cys_AS"/>
</dbReference>
<keyword evidence="6" id="KW-1185">Reference proteome</keyword>
<dbReference type="EMBL" id="CAUYUJ010016295">
    <property type="protein sequence ID" value="CAK0863783.1"/>
    <property type="molecule type" value="Genomic_DNA"/>
</dbReference>
<comment type="similarity">
    <text evidence="1">Belongs to the peptidase C2 family.</text>
</comment>
<reference evidence="5" key="1">
    <citation type="submission" date="2023-10" db="EMBL/GenBank/DDBJ databases">
        <authorList>
            <person name="Chen Y."/>
            <person name="Shah S."/>
            <person name="Dougan E. K."/>
            <person name="Thang M."/>
            <person name="Chan C."/>
        </authorList>
    </citation>
    <scope>NUCLEOTIDE SEQUENCE [LARGE SCALE GENOMIC DNA]</scope>
</reference>
<dbReference type="PROSITE" id="PS50203">
    <property type="entry name" value="CALPAIN_CAT"/>
    <property type="match status" value="1"/>
</dbReference>
<sequence length="939" mass="98449">MPRAAGFHVGRGKALLRPTRAKAVAMLYSLATPDRERIRRAHLLVDGAAAWASCAGAPAAAARGDVDAGTLAGEPPEDLLSLTGDGGAAQGPAAGWAGQLAKRVRFSVASTDGSASDQQGARLCQRPTMPGALDLGVEFVAKVDTCSARTLTVGQPPWGNVIIKVMVASATIASLPKVETVGVTLVDVIVAGAMTGAIRTGPGNRISDANIKWLAASLNHNITFNDKTFNGVARTLTDNGKVTGQNMTAFIESHSPAGSRDGRPASERNSWSPLEVPKSQDADVWEAGDESRVVQAASATASAVLAAAGLAEGGGARGRPPPPAAAGSPAALGGLRAALGADAELARVASPAAEPATRAADPAGQDWRAAAGPLRARRPGARVEQQPAEVDRGDGFVREVSIEDQEAHGCLIPEGSVRVVFGGDTSSKWVLAAQLDQFLRKAPDAAARVPSTATLAATSHHLPPAAKWPAPVPAAAAEGSPQGPPAAEAPISPARPESVLAELRSVELSCKLAGESFVDHEFPALVCGRVTRWCRPREIGHHDGQPLDAKGWSPLRASKPGWKLFRGAPQADDVRQGELGDCWFLSSLAALAEFEEGRFVRALLPEQTELSPAGAYVVHLCLGGRWRSVLVDDRLPCIGGQGFYTQLAYCATGRLQLWASLIEKGFAKACGSYEAVRGGQANQALSVLTGWPCTTINFDRHGFDPEVLWATLCSSKAAGFLMTCSTGSGEAQGMVPNHVHSLMDVADARDTNGRLVHLLKIRNPHGKTKWRGPWSPGSPEWTPELRRALGCSGDAGSGVFFMALDDFLHLFVQCTICRIHSEWCEVREELTLPGGSQVPCAALELEVFETTECAVSLVQLEERLRGGPLWQGDVEPLACIGFVLLSMGGADAPVAVAAANLRCRAAASAECWLKPGMTYLMAPRARGRRSEISSSLGSV</sequence>
<dbReference type="SMART" id="SM00230">
    <property type="entry name" value="CysPc"/>
    <property type="match status" value="1"/>
</dbReference>
<feature type="domain" description="Calpain catalytic" evidence="4">
    <location>
        <begin position="486"/>
        <end position="820"/>
    </location>
</feature>
<dbReference type="CDD" id="cd00044">
    <property type="entry name" value="CysPc"/>
    <property type="match status" value="1"/>
</dbReference>
<proteinExistence type="inferred from homology"/>
<feature type="compositionally biased region" description="Low complexity" evidence="3">
    <location>
        <begin position="463"/>
        <end position="477"/>
    </location>
</feature>
<feature type="active site" evidence="2">
    <location>
        <position position="582"/>
    </location>
</feature>
<keyword evidence="2" id="KW-0645">Protease</keyword>
<evidence type="ECO:0000256" key="3">
    <source>
        <dbReference type="SAM" id="MobiDB-lite"/>
    </source>
</evidence>
<evidence type="ECO:0000256" key="2">
    <source>
        <dbReference type="PROSITE-ProRule" id="PRU00239"/>
    </source>
</evidence>
<keyword evidence="2" id="KW-0788">Thiol protease</keyword>
<evidence type="ECO:0000313" key="5">
    <source>
        <dbReference type="EMBL" id="CAK0863783.1"/>
    </source>
</evidence>
<name>A0ABN9UWP0_9DINO</name>
<dbReference type="PRINTS" id="PR00704">
    <property type="entry name" value="CALPAIN"/>
</dbReference>
<protein>
    <recommendedName>
        <fullName evidence="4">Calpain catalytic domain-containing protein</fullName>
    </recommendedName>
</protein>
<dbReference type="SUPFAM" id="SSF54001">
    <property type="entry name" value="Cysteine proteinases"/>
    <property type="match status" value="1"/>
</dbReference>
<gene>
    <name evidence="5" type="ORF">PCOR1329_LOCUS51830</name>
</gene>
<feature type="region of interest" description="Disordered" evidence="3">
    <location>
        <begin position="460"/>
        <end position="492"/>
    </location>
</feature>
<dbReference type="Proteomes" id="UP001189429">
    <property type="component" value="Unassembled WGS sequence"/>
</dbReference>
<feature type="active site" evidence="2">
    <location>
        <position position="763"/>
    </location>
</feature>
<evidence type="ECO:0000256" key="1">
    <source>
        <dbReference type="ARBA" id="ARBA00007623"/>
    </source>
</evidence>
<feature type="region of interest" description="Disordered" evidence="3">
    <location>
        <begin position="252"/>
        <end position="289"/>
    </location>
</feature>
<feature type="active site" evidence="2">
    <location>
        <position position="738"/>
    </location>
</feature>
<organism evidence="5 6">
    <name type="scientific">Prorocentrum cordatum</name>
    <dbReference type="NCBI Taxonomy" id="2364126"/>
    <lineage>
        <taxon>Eukaryota</taxon>
        <taxon>Sar</taxon>
        <taxon>Alveolata</taxon>
        <taxon>Dinophyceae</taxon>
        <taxon>Prorocentrales</taxon>
        <taxon>Prorocentraceae</taxon>
        <taxon>Prorocentrum</taxon>
    </lineage>
</organism>
<evidence type="ECO:0000259" key="4">
    <source>
        <dbReference type="PROSITE" id="PS50203"/>
    </source>
</evidence>
<dbReference type="PANTHER" id="PTHR10183">
    <property type="entry name" value="CALPAIN"/>
    <property type="match status" value="1"/>
</dbReference>
<dbReference type="InterPro" id="IPR022684">
    <property type="entry name" value="Calpain_cysteine_protease"/>
</dbReference>
<dbReference type="PROSITE" id="PS00139">
    <property type="entry name" value="THIOL_PROTEASE_CYS"/>
    <property type="match status" value="1"/>
</dbReference>